<feature type="transmembrane region" description="Helical" evidence="1">
    <location>
        <begin position="47"/>
        <end position="65"/>
    </location>
</feature>
<accession>A0A2I1G8W9</accession>
<protein>
    <submittedName>
        <fullName evidence="3">Uncharacterized protein</fullName>
    </submittedName>
</protein>
<keyword evidence="2" id="KW-0732">Signal</keyword>
<feature type="signal peptide" evidence="2">
    <location>
        <begin position="1"/>
        <end position="21"/>
    </location>
</feature>
<evidence type="ECO:0000313" key="4">
    <source>
        <dbReference type="Proteomes" id="UP000234323"/>
    </source>
</evidence>
<sequence length="107" mass="12506">MKQSLMFRYFLFFYVIGFIRSQGKYQVQAFRFGNFGMVDCEKGSSISFGNFEMTTFEAAIFWWFFQICLQRLVDLGKFKNGDFQNGSSVSVPYLVLFGFLPILLDFS</sequence>
<dbReference type="AlphaFoldDB" id="A0A2I1G8W9"/>
<proteinExistence type="predicted"/>
<dbReference type="Proteomes" id="UP000234323">
    <property type="component" value="Unassembled WGS sequence"/>
</dbReference>
<evidence type="ECO:0000256" key="1">
    <source>
        <dbReference type="SAM" id="Phobius"/>
    </source>
</evidence>
<name>A0A2I1G8W9_9GLOM</name>
<feature type="transmembrane region" description="Helical" evidence="1">
    <location>
        <begin position="86"/>
        <end position="104"/>
    </location>
</feature>
<evidence type="ECO:0000313" key="3">
    <source>
        <dbReference type="EMBL" id="PKY43078.1"/>
    </source>
</evidence>
<reference evidence="3 4" key="1">
    <citation type="submission" date="2015-10" db="EMBL/GenBank/DDBJ databases">
        <title>Genome analyses suggest a sexual origin of heterokaryosis in a supposedly ancient asexual fungus.</title>
        <authorList>
            <person name="Ropars J."/>
            <person name="Sedzielewska K."/>
            <person name="Noel J."/>
            <person name="Charron P."/>
            <person name="Farinelli L."/>
            <person name="Marton T."/>
            <person name="Kruger M."/>
            <person name="Pelin A."/>
            <person name="Brachmann A."/>
            <person name="Corradi N."/>
        </authorList>
    </citation>
    <scope>NUCLEOTIDE SEQUENCE [LARGE SCALE GENOMIC DNA]</scope>
    <source>
        <strain evidence="3 4">A4</strain>
    </source>
</reference>
<keyword evidence="1" id="KW-1133">Transmembrane helix</keyword>
<dbReference type="EMBL" id="LLXI01000233">
    <property type="protein sequence ID" value="PKY43078.1"/>
    <property type="molecule type" value="Genomic_DNA"/>
</dbReference>
<keyword evidence="4" id="KW-1185">Reference proteome</keyword>
<feature type="chain" id="PRO_5014116876" evidence="2">
    <location>
        <begin position="22"/>
        <end position="107"/>
    </location>
</feature>
<keyword evidence="1" id="KW-0812">Transmembrane</keyword>
<comment type="caution">
    <text evidence="3">The sequence shown here is derived from an EMBL/GenBank/DDBJ whole genome shotgun (WGS) entry which is preliminary data.</text>
</comment>
<evidence type="ECO:0000256" key="2">
    <source>
        <dbReference type="SAM" id="SignalP"/>
    </source>
</evidence>
<organism evidence="3 4">
    <name type="scientific">Rhizophagus irregularis</name>
    <dbReference type="NCBI Taxonomy" id="588596"/>
    <lineage>
        <taxon>Eukaryota</taxon>
        <taxon>Fungi</taxon>
        <taxon>Fungi incertae sedis</taxon>
        <taxon>Mucoromycota</taxon>
        <taxon>Glomeromycotina</taxon>
        <taxon>Glomeromycetes</taxon>
        <taxon>Glomerales</taxon>
        <taxon>Glomeraceae</taxon>
        <taxon>Rhizophagus</taxon>
    </lineage>
</organism>
<keyword evidence="1" id="KW-0472">Membrane</keyword>
<gene>
    <name evidence="3" type="ORF">RhiirA4_457006</name>
</gene>